<comment type="caution">
    <text evidence="1">The sequence shown here is derived from an EMBL/GenBank/DDBJ whole genome shotgun (WGS) entry which is preliminary data.</text>
</comment>
<keyword evidence="2" id="KW-1185">Reference proteome</keyword>
<reference evidence="1 2" key="1">
    <citation type="submission" date="2019-05" db="EMBL/GenBank/DDBJ databases">
        <title>Emergence of the Ug99 lineage of the wheat stem rust pathogen through somatic hybridization.</title>
        <authorList>
            <person name="Li F."/>
            <person name="Upadhyaya N.M."/>
            <person name="Sperschneider J."/>
            <person name="Matny O."/>
            <person name="Nguyen-Phuc H."/>
            <person name="Mago R."/>
            <person name="Raley C."/>
            <person name="Miller M.E."/>
            <person name="Silverstein K.A.T."/>
            <person name="Henningsen E."/>
            <person name="Hirsch C.D."/>
            <person name="Visser B."/>
            <person name="Pretorius Z.A."/>
            <person name="Steffenson B.J."/>
            <person name="Schwessinger B."/>
            <person name="Dodds P.N."/>
            <person name="Figueroa M."/>
        </authorList>
    </citation>
    <scope>NUCLEOTIDE SEQUENCE [LARGE SCALE GENOMIC DNA]</scope>
    <source>
        <strain evidence="1">21-0</strain>
    </source>
</reference>
<accession>A0A5B0MNY4</accession>
<name>A0A5B0MNY4_PUCGR</name>
<dbReference type="AlphaFoldDB" id="A0A5B0MNY4"/>
<dbReference type="Proteomes" id="UP000324748">
    <property type="component" value="Unassembled WGS sequence"/>
</dbReference>
<organism evidence="1 2">
    <name type="scientific">Puccinia graminis f. sp. tritici</name>
    <dbReference type="NCBI Taxonomy" id="56615"/>
    <lineage>
        <taxon>Eukaryota</taxon>
        <taxon>Fungi</taxon>
        <taxon>Dikarya</taxon>
        <taxon>Basidiomycota</taxon>
        <taxon>Pucciniomycotina</taxon>
        <taxon>Pucciniomycetes</taxon>
        <taxon>Pucciniales</taxon>
        <taxon>Pucciniaceae</taxon>
        <taxon>Puccinia</taxon>
    </lineage>
</organism>
<gene>
    <name evidence="1" type="ORF">PGT21_016803</name>
</gene>
<dbReference type="EMBL" id="VSWC01000144">
    <property type="protein sequence ID" value="KAA1077704.1"/>
    <property type="molecule type" value="Genomic_DNA"/>
</dbReference>
<protein>
    <submittedName>
        <fullName evidence="1">Uncharacterized protein</fullName>
    </submittedName>
</protein>
<evidence type="ECO:0000313" key="2">
    <source>
        <dbReference type="Proteomes" id="UP000324748"/>
    </source>
</evidence>
<evidence type="ECO:0000313" key="1">
    <source>
        <dbReference type="EMBL" id="KAA1077704.1"/>
    </source>
</evidence>
<sequence length="60" mass="6802">MTQTQPGNLSWADKVLSYLLCKGYNNTQHNSPALRLHQTVHFAEEYGYSLETKGLPTFSN</sequence>
<proteinExistence type="predicted"/>